<dbReference type="EMBL" id="CP003380">
    <property type="protein sequence ID" value="AFJ01882.1"/>
    <property type="molecule type" value="Genomic_DNA"/>
</dbReference>
<comment type="catalytic activity">
    <reaction evidence="6">
        <text>a (3R)-hydroxyacyl-[ACP] + UDP-N-acetyl-alpha-D-glucosamine = a UDP-3-O-[(3R)-3-hydroxyacyl]-N-acetyl-alpha-D-glucosamine + holo-[ACP]</text>
        <dbReference type="Rhea" id="RHEA:67812"/>
        <dbReference type="Rhea" id="RHEA-COMP:9685"/>
        <dbReference type="Rhea" id="RHEA-COMP:9945"/>
        <dbReference type="ChEBI" id="CHEBI:57705"/>
        <dbReference type="ChEBI" id="CHEBI:64479"/>
        <dbReference type="ChEBI" id="CHEBI:78827"/>
        <dbReference type="ChEBI" id="CHEBI:173225"/>
        <dbReference type="EC" id="2.3.1.129"/>
    </reaction>
</comment>
<feature type="domain" description="UDP N-acetylglucosamine O-acyltransferase C-terminal" evidence="7">
    <location>
        <begin position="175"/>
        <end position="255"/>
    </location>
</feature>
<dbReference type="RefSeq" id="WP_014703303.1">
    <property type="nucleotide sequence ID" value="NC_017856.1"/>
</dbReference>
<dbReference type="PATRIC" id="fig|754477.3.peg.703"/>
<evidence type="ECO:0000256" key="2">
    <source>
        <dbReference type="ARBA" id="ARBA00022556"/>
    </source>
</evidence>
<dbReference type="EC" id="2.3.1.129" evidence="6"/>
<comment type="similarity">
    <text evidence="6">Belongs to the transferase hexapeptide repeat family. LpxA subfamily.</text>
</comment>
<dbReference type="Proteomes" id="UP000009145">
    <property type="component" value="Chromosome"/>
</dbReference>
<dbReference type="KEGG" id="mec:Q7C_711"/>
<dbReference type="PANTHER" id="PTHR43480">
    <property type="entry name" value="ACYL-[ACYL-CARRIER-PROTEIN]--UDP-N-ACETYLGLUCOSAMINE O-ACYLTRANSFERASE"/>
    <property type="match status" value="1"/>
</dbReference>
<reference evidence="8 9" key="1">
    <citation type="journal article" date="2012" name="J. Bacteriol.">
        <title>Complete genome sequences of Methylophaga sp. strain JAM1 and Methylophaga sp. strain JAM7.</title>
        <authorList>
            <person name="Villeneuve C."/>
            <person name="Martineau C."/>
            <person name="Mauffrey F."/>
            <person name="Villemur R."/>
        </authorList>
    </citation>
    <scope>NUCLEOTIDE SEQUENCE [LARGE SCALE GENOMIC DNA]</scope>
    <source>
        <strain evidence="8 9">JAM7</strain>
    </source>
</reference>
<keyword evidence="4 6" id="KW-0443">Lipid metabolism</keyword>
<gene>
    <name evidence="6" type="primary">lpxA</name>
    <name evidence="8" type="ordered locus">Q7C_711</name>
</gene>
<name>I1YG39_METFJ</name>
<keyword evidence="9" id="KW-1185">Reference proteome</keyword>
<dbReference type="InterPro" id="IPR011004">
    <property type="entry name" value="Trimer_LpxA-like_sf"/>
</dbReference>
<dbReference type="eggNOG" id="COG1043">
    <property type="taxonomic scope" value="Bacteria"/>
</dbReference>
<comment type="subcellular location">
    <subcellularLocation>
        <location evidence="6">Cytoplasm</location>
    </subcellularLocation>
</comment>
<protein>
    <recommendedName>
        <fullName evidence="6">Acyl-[acyl-carrier-protein]--UDP-N-acetylglucosamine O-acyltransferase</fullName>
        <shortName evidence="6">UDP-N-acetylglucosamine acyltransferase</shortName>
        <ecNumber evidence="6">2.3.1.129</ecNumber>
    </recommendedName>
</protein>
<dbReference type="Pfam" id="PF13720">
    <property type="entry name" value="Acetyltransf_11"/>
    <property type="match status" value="1"/>
</dbReference>
<evidence type="ECO:0000256" key="6">
    <source>
        <dbReference type="HAMAP-Rule" id="MF_00387"/>
    </source>
</evidence>
<dbReference type="GO" id="GO:0016020">
    <property type="term" value="C:membrane"/>
    <property type="evidence" value="ECO:0007669"/>
    <property type="project" value="GOC"/>
</dbReference>
<dbReference type="CDD" id="cd03351">
    <property type="entry name" value="LbH_UDP-GlcNAc_AT"/>
    <property type="match status" value="1"/>
</dbReference>
<dbReference type="GO" id="GO:0005737">
    <property type="term" value="C:cytoplasm"/>
    <property type="evidence" value="ECO:0007669"/>
    <property type="project" value="UniProtKB-SubCell"/>
</dbReference>
<evidence type="ECO:0000313" key="8">
    <source>
        <dbReference type="EMBL" id="AFJ01882.1"/>
    </source>
</evidence>
<dbReference type="AlphaFoldDB" id="I1YG39"/>
<comment type="pathway">
    <text evidence="6">Glycolipid biosynthesis; lipid IV(A) biosynthesis; lipid IV(A) from (3R)-3-hydroxytetradecanoyl-[acyl-carrier-protein] and UDP-N-acetyl-alpha-D-glucosamine: step 1/6.</text>
</comment>
<dbReference type="PIRSF" id="PIRSF000456">
    <property type="entry name" value="UDP-GlcNAc_acltr"/>
    <property type="match status" value="1"/>
</dbReference>
<keyword evidence="3 6" id="KW-0808">Transferase</keyword>
<keyword evidence="1 6" id="KW-0444">Lipid biosynthesis</keyword>
<keyword evidence="2 6" id="KW-0441">Lipid A biosynthesis</keyword>
<dbReference type="GO" id="GO:0008780">
    <property type="term" value="F:acyl-[acyl-carrier-protein]-UDP-N-acetylglucosamine O-acyltransferase activity"/>
    <property type="evidence" value="ECO:0007669"/>
    <property type="project" value="UniProtKB-UniRule"/>
</dbReference>
<dbReference type="InterPro" id="IPR010137">
    <property type="entry name" value="Lipid_A_LpxA"/>
</dbReference>
<evidence type="ECO:0000256" key="5">
    <source>
        <dbReference type="ARBA" id="ARBA00023315"/>
    </source>
</evidence>
<accession>I1YG39</accession>
<evidence type="ECO:0000256" key="1">
    <source>
        <dbReference type="ARBA" id="ARBA00022516"/>
    </source>
</evidence>
<keyword evidence="6" id="KW-0963">Cytoplasm</keyword>
<dbReference type="InterPro" id="IPR001451">
    <property type="entry name" value="Hexapep"/>
</dbReference>
<dbReference type="Gene3D" id="2.160.10.10">
    <property type="entry name" value="Hexapeptide repeat proteins"/>
    <property type="match status" value="1"/>
</dbReference>
<comment type="subunit">
    <text evidence="6">Homotrimer.</text>
</comment>
<dbReference type="InterPro" id="IPR029098">
    <property type="entry name" value="Acetyltransf_C"/>
</dbReference>
<dbReference type="GO" id="GO:0009245">
    <property type="term" value="P:lipid A biosynthetic process"/>
    <property type="evidence" value="ECO:0007669"/>
    <property type="project" value="UniProtKB-UniRule"/>
</dbReference>
<dbReference type="NCBIfam" id="NF003657">
    <property type="entry name" value="PRK05289.1"/>
    <property type="match status" value="1"/>
</dbReference>
<dbReference type="HOGENOM" id="CLU_061249_0_0_6"/>
<dbReference type="InterPro" id="IPR037157">
    <property type="entry name" value="Acetyltransf_C_sf"/>
</dbReference>
<comment type="function">
    <text evidence="6">Involved in the biosynthesis of lipid A, a phosphorylated glycolipid that anchors the lipopolysaccharide to the outer membrane of the cell.</text>
</comment>
<dbReference type="NCBIfam" id="TIGR01852">
    <property type="entry name" value="lipid_A_lpxA"/>
    <property type="match status" value="1"/>
</dbReference>
<keyword evidence="6" id="KW-0677">Repeat</keyword>
<organism evidence="8 9">
    <name type="scientific">Methylophaga frappieri (strain ATCC BAA-2434 / DSM 25690 / JAM7)</name>
    <dbReference type="NCBI Taxonomy" id="754477"/>
    <lineage>
        <taxon>Bacteria</taxon>
        <taxon>Pseudomonadati</taxon>
        <taxon>Pseudomonadota</taxon>
        <taxon>Gammaproteobacteria</taxon>
        <taxon>Thiotrichales</taxon>
        <taxon>Piscirickettsiaceae</taxon>
        <taxon>Methylophaga</taxon>
    </lineage>
</organism>
<evidence type="ECO:0000256" key="4">
    <source>
        <dbReference type="ARBA" id="ARBA00023098"/>
    </source>
</evidence>
<dbReference type="SUPFAM" id="SSF51161">
    <property type="entry name" value="Trimeric LpxA-like enzymes"/>
    <property type="match status" value="1"/>
</dbReference>
<dbReference type="HAMAP" id="MF_00387">
    <property type="entry name" value="LpxA"/>
    <property type="match status" value="1"/>
</dbReference>
<dbReference type="Gene3D" id="1.20.1180.10">
    <property type="entry name" value="Udp N-acetylglucosamine O-acyltransferase, C-terminal domain"/>
    <property type="match status" value="1"/>
</dbReference>
<keyword evidence="5 6" id="KW-0012">Acyltransferase</keyword>
<dbReference type="Pfam" id="PF00132">
    <property type="entry name" value="Hexapep"/>
    <property type="match status" value="2"/>
</dbReference>
<evidence type="ECO:0000313" key="9">
    <source>
        <dbReference type="Proteomes" id="UP000009145"/>
    </source>
</evidence>
<dbReference type="PANTHER" id="PTHR43480:SF1">
    <property type="entry name" value="ACYL-[ACYL-CARRIER-PROTEIN]--UDP-N-ACETYLGLUCOSAMINE O-ACYLTRANSFERASE, MITOCHONDRIAL-RELATED"/>
    <property type="match status" value="1"/>
</dbReference>
<evidence type="ECO:0000256" key="3">
    <source>
        <dbReference type="ARBA" id="ARBA00022679"/>
    </source>
</evidence>
<dbReference type="STRING" id="754477.Q7C_711"/>
<dbReference type="UniPathway" id="UPA00359">
    <property type="reaction ID" value="UER00477"/>
</dbReference>
<sequence length="256" mass="27745">MIHSTALIDPDARIAEDVCIGAYSVIGAGVEIGSGCEIASHVVIEGPTRIGNNNRFFQFASIGAEPQDKKYNGEATTLEIGDNNLFRESVTVNRGTVQGGGVTRIGSNNWVMAYVHIAHDCLIGNDNIFANNASLAGHVEIDDHVILGGFTLVSQFNRIGAHAFSAMGSVISRHVPPYVLVSGHMAEPVGINTEGLKRRGFSERQIRNIRQAYKLVYRSGLRLEVAQKEIQNIPSEAKELDCFIAFLEAQQGGIIR</sequence>
<evidence type="ECO:0000259" key="7">
    <source>
        <dbReference type="Pfam" id="PF13720"/>
    </source>
</evidence>
<proteinExistence type="inferred from homology"/>